<keyword evidence="1 6" id="KW-0808">Transferase</keyword>
<reference evidence="6 7" key="1">
    <citation type="submission" date="2019-02" db="EMBL/GenBank/DDBJ databases">
        <title>The genomic architecture of introgression among sibling species of bacteria.</title>
        <authorList>
            <person name="Cavassim M.I.A."/>
            <person name="Moeskjaer S."/>
            <person name="Moslemi C."/>
            <person name="Fields B."/>
            <person name="Bachmann A."/>
            <person name="Vilhjalmsson B."/>
            <person name="Schierup M.H."/>
            <person name="Young J.P.W."/>
            <person name="Andersen S.U."/>
        </authorList>
    </citation>
    <scope>NUCLEOTIDE SEQUENCE [LARGE SCALE GENOMIC DNA]</scope>
    <source>
        <strain evidence="6 7">SM145A</strain>
    </source>
</reference>
<dbReference type="Pfam" id="PF26305">
    <property type="entry name" value="CD_NTase_C"/>
    <property type="match status" value="1"/>
</dbReference>
<evidence type="ECO:0000259" key="5">
    <source>
        <dbReference type="Pfam" id="PF26305"/>
    </source>
</evidence>
<dbReference type="InterPro" id="IPR058909">
    <property type="entry name" value="CD_NTase_C"/>
</dbReference>
<dbReference type="CDD" id="cd05400">
    <property type="entry name" value="NT_2-5OAS_ClassI-CCAase"/>
    <property type="match status" value="1"/>
</dbReference>
<evidence type="ECO:0000256" key="4">
    <source>
        <dbReference type="ARBA" id="ARBA00023118"/>
    </source>
</evidence>
<evidence type="ECO:0000313" key="6">
    <source>
        <dbReference type="EMBL" id="TAX64404.1"/>
    </source>
</evidence>
<evidence type="ECO:0000256" key="3">
    <source>
        <dbReference type="ARBA" id="ARBA00022741"/>
    </source>
</evidence>
<keyword evidence="4" id="KW-0051">Antiviral defense</keyword>
<dbReference type="GO" id="GO:0016779">
    <property type="term" value="F:nucleotidyltransferase activity"/>
    <property type="evidence" value="ECO:0007669"/>
    <property type="project" value="InterPro"/>
</dbReference>
<dbReference type="AlphaFoldDB" id="A0A4Q8XRT4"/>
<keyword evidence="2" id="KW-0548">Nucleotidyltransferase</keyword>
<feature type="domain" description="cGAS/DncV-like nucleotidyltransferase C-terminal helical" evidence="5">
    <location>
        <begin position="181"/>
        <end position="292"/>
    </location>
</feature>
<evidence type="ECO:0000313" key="7">
    <source>
        <dbReference type="Proteomes" id="UP000293652"/>
    </source>
</evidence>
<dbReference type="InterPro" id="IPR006116">
    <property type="entry name" value="NT_2-5OAS_ClassI-CCAase"/>
</dbReference>
<comment type="caution">
    <text evidence="6">The sequence shown here is derived from an EMBL/GenBank/DDBJ whole genome shotgun (WGS) entry which is preliminary data.</text>
</comment>
<dbReference type="Proteomes" id="UP000293652">
    <property type="component" value="Unassembled WGS sequence"/>
</dbReference>
<keyword evidence="3" id="KW-0547">Nucleotide-binding</keyword>
<proteinExistence type="predicted"/>
<dbReference type="GO" id="GO:0051607">
    <property type="term" value="P:defense response to virus"/>
    <property type="evidence" value="ECO:0007669"/>
    <property type="project" value="UniProtKB-KW"/>
</dbReference>
<gene>
    <name evidence="6" type="ORF">ELI03_34680</name>
</gene>
<dbReference type="EMBL" id="SIPC01000009">
    <property type="protein sequence ID" value="TAX64404.1"/>
    <property type="molecule type" value="Genomic_DNA"/>
</dbReference>
<protein>
    <submittedName>
        <fullName evidence="6">Nucleotidyltransferase</fullName>
    </submittedName>
</protein>
<evidence type="ECO:0000256" key="2">
    <source>
        <dbReference type="ARBA" id="ARBA00022695"/>
    </source>
</evidence>
<accession>A0A4Q8XRT4</accession>
<name>A0A4Q8XRT4_RHILE</name>
<evidence type="ECO:0000256" key="1">
    <source>
        <dbReference type="ARBA" id="ARBA00022679"/>
    </source>
</evidence>
<dbReference type="RefSeq" id="WP_130751231.1">
    <property type="nucleotide sequence ID" value="NZ_SIPC01000009.1"/>
</dbReference>
<sequence>MAVSETQLDTWSAQGSIQQSATTNNSISGVLKDPASPYYPHNFETFLQGSYGNDTNIWADSDVDIVIRLSSVYYSDTDDLSPGEKANFDRNWSKAEYSLTKFKVEVTDWLKENYGAGVDGSGKAIFVPGNGTRRDADVLACAEHRDYISYPAYGEPSYREGIVFWTKDGVKIVNYPKQHSANCTQKHKDTNAYFKNTVRIFKNMRNRMIDEGWIKEGLAPSYFLEGLLSNVPDRFFAGSYTQTVTNCIDYASASDTSEFRCANKHHWLIRNAPVCWSPDDFEAYLRALNAYW</sequence>
<organism evidence="6 7">
    <name type="scientific">Rhizobium leguminosarum</name>
    <dbReference type="NCBI Taxonomy" id="384"/>
    <lineage>
        <taxon>Bacteria</taxon>
        <taxon>Pseudomonadati</taxon>
        <taxon>Pseudomonadota</taxon>
        <taxon>Alphaproteobacteria</taxon>
        <taxon>Hyphomicrobiales</taxon>
        <taxon>Rhizobiaceae</taxon>
        <taxon>Rhizobium/Agrobacterium group</taxon>
        <taxon>Rhizobium</taxon>
    </lineage>
</organism>